<dbReference type="Pfam" id="PF00072">
    <property type="entry name" value="Response_reg"/>
    <property type="match status" value="1"/>
</dbReference>
<sequence length="149" mass="16281">MQHFLEAKKGLENQNFKNGGVLQVTIGLNPRPVIFVVEDEQINRELLEKTFLKAGCRVFSAINGLEAIEAIENGLRPDLTITDMGMPVMGGEEFLLELQLLAPLTEILIVTGEAVPPSLTDKPFFTKPAPISEILAFASRALGTHLKIA</sequence>
<reference evidence="4 5" key="1">
    <citation type="journal article" date="2016" name="Nat. Commun.">
        <title>Thousands of microbial genomes shed light on interconnected biogeochemical processes in an aquifer system.</title>
        <authorList>
            <person name="Anantharaman K."/>
            <person name="Brown C.T."/>
            <person name="Hug L.A."/>
            <person name="Sharon I."/>
            <person name="Castelle C.J."/>
            <person name="Probst A.J."/>
            <person name="Thomas B.C."/>
            <person name="Singh A."/>
            <person name="Wilkins M.J."/>
            <person name="Karaoz U."/>
            <person name="Brodie E.L."/>
            <person name="Williams K.H."/>
            <person name="Hubbard S.S."/>
            <person name="Banfield J.F."/>
        </authorList>
    </citation>
    <scope>NUCLEOTIDE SEQUENCE [LARGE SCALE GENOMIC DNA]</scope>
</reference>
<feature type="domain" description="Response regulatory" evidence="3">
    <location>
        <begin position="33"/>
        <end position="142"/>
    </location>
</feature>
<keyword evidence="1 2" id="KW-0597">Phosphoprotein</keyword>
<comment type="caution">
    <text evidence="4">The sequence shown here is derived from an EMBL/GenBank/DDBJ whole genome shotgun (WGS) entry which is preliminary data.</text>
</comment>
<evidence type="ECO:0000256" key="1">
    <source>
        <dbReference type="ARBA" id="ARBA00022553"/>
    </source>
</evidence>
<name>A0A1G2B9H7_9BACT</name>
<dbReference type="PANTHER" id="PTHR44591:SF3">
    <property type="entry name" value="RESPONSE REGULATORY DOMAIN-CONTAINING PROTEIN"/>
    <property type="match status" value="1"/>
</dbReference>
<dbReference type="STRING" id="1798542.A3F54_03005"/>
<evidence type="ECO:0000256" key="2">
    <source>
        <dbReference type="PROSITE-ProRule" id="PRU00169"/>
    </source>
</evidence>
<dbReference type="InterPro" id="IPR001789">
    <property type="entry name" value="Sig_transdc_resp-reg_receiver"/>
</dbReference>
<evidence type="ECO:0000313" key="4">
    <source>
        <dbReference type="EMBL" id="OGY85356.1"/>
    </source>
</evidence>
<dbReference type="InterPro" id="IPR011006">
    <property type="entry name" value="CheY-like_superfamily"/>
</dbReference>
<dbReference type="GO" id="GO:0000160">
    <property type="term" value="P:phosphorelay signal transduction system"/>
    <property type="evidence" value="ECO:0007669"/>
    <property type="project" value="InterPro"/>
</dbReference>
<organism evidence="4 5">
    <name type="scientific">Candidatus Kerfeldbacteria bacterium RIFCSPHIGHO2_12_FULL_48_17</name>
    <dbReference type="NCBI Taxonomy" id="1798542"/>
    <lineage>
        <taxon>Bacteria</taxon>
        <taxon>Candidatus Kerfeldiibacteriota</taxon>
    </lineage>
</organism>
<dbReference type="Proteomes" id="UP000176952">
    <property type="component" value="Unassembled WGS sequence"/>
</dbReference>
<evidence type="ECO:0000259" key="3">
    <source>
        <dbReference type="PROSITE" id="PS50110"/>
    </source>
</evidence>
<proteinExistence type="predicted"/>
<dbReference type="AlphaFoldDB" id="A0A1G2B9H7"/>
<protein>
    <recommendedName>
        <fullName evidence="3">Response regulatory domain-containing protein</fullName>
    </recommendedName>
</protein>
<dbReference type="Gene3D" id="3.40.50.2300">
    <property type="match status" value="1"/>
</dbReference>
<dbReference type="SUPFAM" id="SSF52172">
    <property type="entry name" value="CheY-like"/>
    <property type="match status" value="1"/>
</dbReference>
<dbReference type="PANTHER" id="PTHR44591">
    <property type="entry name" value="STRESS RESPONSE REGULATOR PROTEIN 1"/>
    <property type="match status" value="1"/>
</dbReference>
<dbReference type="SMART" id="SM00448">
    <property type="entry name" value="REC"/>
    <property type="match status" value="1"/>
</dbReference>
<dbReference type="InterPro" id="IPR050595">
    <property type="entry name" value="Bact_response_regulator"/>
</dbReference>
<accession>A0A1G2B9H7</accession>
<dbReference type="EMBL" id="MHKD01000002">
    <property type="protein sequence ID" value="OGY85356.1"/>
    <property type="molecule type" value="Genomic_DNA"/>
</dbReference>
<gene>
    <name evidence="4" type="ORF">A3F54_03005</name>
</gene>
<feature type="modified residue" description="4-aspartylphosphate" evidence="2">
    <location>
        <position position="83"/>
    </location>
</feature>
<evidence type="ECO:0000313" key="5">
    <source>
        <dbReference type="Proteomes" id="UP000176952"/>
    </source>
</evidence>
<dbReference type="PROSITE" id="PS50110">
    <property type="entry name" value="RESPONSE_REGULATORY"/>
    <property type="match status" value="1"/>
</dbReference>